<dbReference type="GO" id="GO:0005737">
    <property type="term" value="C:cytoplasm"/>
    <property type="evidence" value="ECO:0007669"/>
    <property type="project" value="UniProtKB-SubCell"/>
</dbReference>
<evidence type="ECO:0000256" key="14">
    <source>
        <dbReference type="ARBA" id="ARBA00022884"/>
    </source>
</evidence>
<dbReference type="InterPro" id="IPR014720">
    <property type="entry name" value="dsRBD_dom"/>
</dbReference>
<evidence type="ECO:0000256" key="9">
    <source>
        <dbReference type="ARBA" id="ARBA00022722"/>
    </source>
</evidence>
<feature type="binding site" evidence="15">
    <location>
        <position position="118"/>
    </location>
    <ligand>
        <name>Mg(2+)</name>
        <dbReference type="ChEBI" id="CHEBI:18420"/>
    </ligand>
</feature>
<evidence type="ECO:0000256" key="15">
    <source>
        <dbReference type="HAMAP-Rule" id="MF_00104"/>
    </source>
</evidence>
<keyword evidence="6 15" id="KW-0698">rRNA processing</keyword>
<evidence type="ECO:0000256" key="11">
    <source>
        <dbReference type="ARBA" id="ARBA00022759"/>
    </source>
</evidence>
<evidence type="ECO:0000256" key="5">
    <source>
        <dbReference type="ARBA" id="ARBA00022490"/>
    </source>
</evidence>
<keyword evidence="11 15" id="KW-0255">Endonuclease</keyword>
<evidence type="ECO:0000256" key="2">
    <source>
        <dbReference type="ARBA" id="ARBA00004496"/>
    </source>
</evidence>
<dbReference type="SUPFAM" id="SSF69065">
    <property type="entry name" value="RNase III domain-like"/>
    <property type="match status" value="1"/>
</dbReference>
<dbReference type="InterPro" id="IPR000999">
    <property type="entry name" value="RNase_III_dom"/>
</dbReference>
<dbReference type="GO" id="GO:0006364">
    <property type="term" value="P:rRNA processing"/>
    <property type="evidence" value="ECO:0007669"/>
    <property type="project" value="UniProtKB-UniRule"/>
</dbReference>
<keyword evidence="14 15" id="KW-0694">RNA-binding</keyword>
<feature type="active site" evidence="15">
    <location>
        <position position="118"/>
    </location>
</feature>
<comment type="subcellular location">
    <subcellularLocation>
        <location evidence="2 15">Cytoplasm</location>
    </subcellularLocation>
</comment>
<dbReference type="NCBIfam" id="TIGR02191">
    <property type="entry name" value="RNaseIII"/>
    <property type="match status" value="1"/>
</dbReference>
<dbReference type="Gene3D" id="1.10.1520.10">
    <property type="entry name" value="Ribonuclease III domain"/>
    <property type="match status" value="1"/>
</dbReference>
<dbReference type="FunFam" id="3.30.160.20:FF:000003">
    <property type="entry name" value="Ribonuclease 3"/>
    <property type="match status" value="1"/>
</dbReference>
<keyword evidence="13 15" id="KW-0460">Magnesium</keyword>
<comment type="cofactor">
    <cofactor evidence="15">
        <name>Mg(2+)</name>
        <dbReference type="ChEBI" id="CHEBI:18420"/>
    </cofactor>
</comment>
<dbReference type="InterPro" id="IPR011907">
    <property type="entry name" value="RNase_III"/>
</dbReference>
<dbReference type="GO" id="GO:0042802">
    <property type="term" value="F:identical protein binding"/>
    <property type="evidence" value="ECO:0007669"/>
    <property type="project" value="UniProtKB-ARBA"/>
</dbReference>
<keyword evidence="5 15" id="KW-0963">Cytoplasm</keyword>
<comment type="subunit">
    <text evidence="4 15">Homodimer.</text>
</comment>
<keyword evidence="12 15" id="KW-0378">Hydrolase</keyword>
<feature type="active site" evidence="15">
    <location>
        <position position="50"/>
    </location>
</feature>
<dbReference type="EMBL" id="DSAC01000107">
    <property type="protein sequence ID" value="HHO74670.1"/>
    <property type="molecule type" value="Genomic_DNA"/>
</dbReference>
<dbReference type="HAMAP" id="MF_00104">
    <property type="entry name" value="RNase_III"/>
    <property type="match status" value="1"/>
</dbReference>
<keyword evidence="10 15" id="KW-0479">Metal-binding</keyword>
<keyword evidence="8 15" id="KW-0819">tRNA processing</keyword>
<reference evidence="18" key="1">
    <citation type="journal article" date="2020" name="mSystems">
        <title>Genome- and Community-Level Interaction Insights into Carbon Utilization and Element Cycling Functions of Hydrothermarchaeota in Hydrothermal Sediment.</title>
        <authorList>
            <person name="Zhou Z."/>
            <person name="Liu Y."/>
            <person name="Xu W."/>
            <person name="Pan J."/>
            <person name="Luo Z.H."/>
            <person name="Li M."/>
        </authorList>
    </citation>
    <scope>NUCLEOTIDE SEQUENCE [LARGE SCALE GENOMIC DNA]</scope>
    <source>
        <strain evidence="18">SpSt-114</strain>
    </source>
</reference>
<dbReference type="GO" id="GO:0046872">
    <property type="term" value="F:metal ion binding"/>
    <property type="evidence" value="ECO:0007669"/>
    <property type="project" value="UniProtKB-KW"/>
</dbReference>
<dbReference type="SMART" id="SM00358">
    <property type="entry name" value="DSRM"/>
    <property type="match status" value="1"/>
</dbReference>
<dbReference type="EC" id="3.1.26.3" evidence="15"/>
<keyword evidence="9 15" id="KW-0540">Nuclease</keyword>
<comment type="catalytic activity">
    <reaction evidence="1 15">
        <text>Endonucleolytic cleavage to 5'-phosphomonoester.</text>
        <dbReference type="EC" id="3.1.26.3"/>
    </reaction>
</comment>
<dbReference type="AlphaFoldDB" id="A0A7C5WZZ1"/>
<feature type="binding site" evidence="15">
    <location>
        <position position="115"/>
    </location>
    <ligand>
        <name>Mg(2+)</name>
        <dbReference type="ChEBI" id="CHEBI:18420"/>
    </ligand>
</feature>
<evidence type="ECO:0000256" key="8">
    <source>
        <dbReference type="ARBA" id="ARBA00022694"/>
    </source>
</evidence>
<gene>
    <name evidence="15 18" type="primary">rnc</name>
    <name evidence="18" type="ORF">ENN04_08610</name>
</gene>
<evidence type="ECO:0000259" key="17">
    <source>
        <dbReference type="PROSITE" id="PS50142"/>
    </source>
</evidence>
<evidence type="ECO:0000259" key="16">
    <source>
        <dbReference type="PROSITE" id="PS50137"/>
    </source>
</evidence>
<dbReference type="CDD" id="cd00593">
    <property type="entry name" value="RIBOc"/>
    <property type="match status" value="1"/>
</dbReference>
<evidence type="ECO:0000256" key="1">
    <source>
        <dbReference type="ARBA" id="ARBA00000109"/>
    </source>
</evidence>
<evidence type="ECO:0000256" key="12">
    <source>
        <dbReference type="ARBA" id="ARBA00022801"/>
    </source>
</evidence>
<dbReference type="InterPro" id="IPR036389">
    <property type="entry name" value="RNase_III_sf"/>
</dbReference>
<feature type="domain" description="DRBM" evidence="16">
    <location>
        <begin position="159"/>
        <end position="227"/>
    </location>
</feature>
<dbReference type="GO" id="GO:0008033">
    <property type="term" value="P:tRNA processing"/>
    <property type="evidence" value="ECO:0007669"/>
    <property type="project" value="UniProtKB-KW"/>
</dbReference>
<dbReference type="Gene3D" id="3.30.160.20">
    <property type="match status" value="1"/>
</dbReference>
<dbReference type="PANTHER" id="PTHR14950">
    <property type="entry name" value="DICER-RELATED"/>
    <property type="match status" value="1"/>
</dbReference>
<feature type="binding site" evidence="15">
    <location>
        <position position="46"/>
    </location>
    <ligand>
        <name>Mg(2+)</name>
        <dbReference type="ChEBI" id="CHEBI:18420"/>
    </ligand>
</feature>
<protein>
    <recommendedName>
        <fullName evidence="15">Ribonuclease 3</fullName>
        <ecNumber evidence="15">3.1.26.3</ecNumber>
    </recommendedName>
    <alternativeName>
        <fullName evidence="15">Ribonuclease III</fullName>
        <shortName evidence="15">RNase III</shortName>
    </alternativeName>
</protein>
<dbReference type="Pfam" id="PF00035">
    <property type="entry name" value="dsrm"/>
    <property type="match status" value="1"/>
</dbReference>
<evidence type="ECO:0000256" key="13">
    <source>
        <dbReference type="ARBA" id="ARBA00022842"/>
    </source>
</evidence>
<evidence type="ECO:0000313" key="18">
    <source>
        <dbReference type="EMBL" id="HHO74670.1"/>
    </source>
</evidence>
<keyword evidence="15" id="KW-0699">rRNA-binding</keyword>
<dbReference type="CDD" id="cd10845">
    <property type="entry name" value="DSRM_RNAse_III_family"/>
    <property type="match status" value="1"/>
</dbReference>
<evidence type="ECO:0000256" key="10">
    <source>
        <dbReference type="ARBA" id="ARBA00022723"/>
    </source>
</evidence>
<dbReference type="GO" id="GO:0019843">
    <property type="term" value="F:rRNA binding"/>
    <property type="evidence" value="ECO:0007669"/>
    <property type="project" value="UniProtKB-KW"/>
</dbReference>
<accession>A0A7C5WZZ1</accession>
<dbReference type="FunFam" id="1.10.1520.10:FF:000001">
    <property type="entry name" value="Ribonuclease 3"/>
    <property type="match status" value="1"/>
</dbReference>
<name>A0A7C5WZZ1_9AQUI</name>
<evidence type="ECO:0000256" key="6">
    <source>
        <dbReference type="ARBA" id="ARBA00022552"/>
    </source>
</evidence>
<dbReference type="PROSITE" id="PS50142">
    <property type="entry name" value="RNASE_3_2"/>
    <property type="match status" value="1"/>
</dbReference>
<sequence>MHALSSESYKELEDKIGYHFKNPHYLQTALTHRSYQNSRENYELLEFLGDSIVNFLVVSFLVENYPHYKEGVLASIKAYLVSEEFLASMAEELELDKYVRISGKRRNVSSSVLSDLFEALLGAIYIDSGGDMNSLKRLFLERYGEKIKEVVEKEAYKKDYKTLLQELTQGRWKDRPIYRLVSVSGKEHEKIFEVECQIREYRAIGRGRNKKEAQQEAAKKVYEMLQNT</sequence>
<evidence type="ECO:0000256" key="3">
    <source>
        <dbReference type="ARBA" id="ARBA00010183"/>
    </source>
</evidence>
<dbReference type="SUPFAM" id="SSF54768">
    <property type="entry name" value="dsRNA-binding domain-like"/>
    <property type="match status" value="1"/>
</dbReference>
<dbReference type="Pfam" id="PF14622">
    <property type="entry name" value="Ribonucleas_3_3"/>
    <property type="match status" value="1"/>
</dbReference>
<comment type="function">
    <text evidence="15">Digests double-stranded RNA. Involved in the processing of primary rRNA transcript to yield the immediate precursors to the large and small rRNAs (23S and 16S). Processes some mRNAs, and tRNAs when they are encoded in the rRNA operon. Processes pre-crRNA and tracrRNA of type II CRISPR loci if present in the organism.</text>
</comment>
<dbReference type="PROSITE" id="PS50137">
    <property type="entry name" value="DS_RBD"/>
    <property type="match status" value="1"/>
</dbReference>
<evidence type="ECO:0000256" key="7">
    <source>
        <dbReference type="ARBA" id="ARBA00022664"/>
    </source>
</evidence>
<comment type="caution">
    <text evidence="18">The sequence shown here is derived from an EMBL/GenBank/DDBJ whole genome shotgun (WGS) entry which is preliminary data.</text>
</comment>
<dbReference type="GO" id="GO:0004525">
    <property type="term" value="F:ribonuclease III activity"/>
    <property type="evidence" value="ECO:0007669"/>
    <property type="project" value="UniProtKB-UniRule"/>
</dbReference>
<feature type="domain" description="RNase III" evidence="17">
    <location>
        <begin position="9"/>
        <end position="129"/>
    </location>
</feature>
<evidence type="ECO:0000256" key="4">
    <source>
        <dbReference type="ARBA" id="ARBA00011738"/>
    </source>
</evidence>
<proteinExistence type="inferred from homology"/>
<comment type="similarity">
    <text evidence="3">Belongs to the ribonuclease III family.</text>
</comment>
<dbReference type="SMART" id="SM00535">
    <property type="entry name" value="RIBOc"/>
    <property type="match status" value="1"/>
</dbReference>
<dbReference type="GO" id="GO:0006397">
    <property type="term" value="P:mRNA processing"/>
    <property type="evidence" value="ECO:0007669"/>
    <property type="project" value="UniProtKB-UniRule"/>
</dbReference>
<organism evidence="18">
    <name type="scientific">Thermocrinis ruber</name>
    <dbReference type="NCBI Taxonomy" id="75906"/>
    <lineage>
        <taxon>Bacteria</taxon>
        <taxon>Pseudomonadati</taxon>
        <taxon>Aquificota</taxon>
        <taxon>Aquificia</taxon>
        <taxon>Aquificales</taxon>
        <taxon>Aquificaceae</taxon>
        <taxon>Thermocrinis</taxon>
    </lineage>
</organism>
<keyword evidence="7 15" id="KW-0507">mRNA processing</keyword>